<evidence type="ECO:0000256" key="5">
    <source>
        <dbReference type="ARBA" id="ARBA00012720"/>
    </source>
</evidence>
<dbReference type="PROSITE" id="PS01242">
    <property type="entry name" value="ZF_FPG_1"/>
    <property type="match status" value="1"/>
</dbReference>
<dbReference type="SMART" id="SM01232">
    <property type="entry name" value="H2TH"/>
    <property type="match status" value="1"/>
</dbReference>
<dbReference type="GO" id="GO:0008270">
    <property type="term" value="F:zinc ion binding"/>
    <property type="evidence" value="ECO:0007669"/>
    <property type="project" value="UniProtKB-KW"/>
</dbReference>
<keyword evidence="15" id="KW-0511">Multifunctional enzyme</keyword>
<evidence type="ECO:0000256" key="1">
    <source>
        <dbReference type="ARBA" id="ARBA00001668"/>
    </source>
</evidence>
<dbReference type="InterPro" id="IPR000214">
    <property type="entry name" value="Znf_DNA_glyclase/AP_lyase"/>
</dbReference>
<gene>
    <name evidence="22" type="ORF">DFR79_13717</name>
</gene>
<dbReference type="Gene3D" id="1.10.8.50">
    <property type="match status" value="1"/>
</dbReference>
<dbReference type="EMBL" id="SNWX01000037">
    <property type="protein sequence ID" value="TDO73400.1"/>
    <property type="molecule type" value="Genomic_DNA"/>
</dbReference>
<dbReference type="InterPro" id="IPR035937">
    <property type="entry name" value="FPG_N"/>
</dbReference>
<dbReference type="Pfam" id="PF06827">
    <property type="entry name" value="zf-FPG_IleRS"/>
    <property type="match status" value="1"/>
</dbReference>
<evidence type="ECO:0000256" key="16">
    <source>
        <dbReference type="ARBA" id="ARBA00023295"/>
    </source>
</evidence>
<dbReference type="EC" id="4.2.99.18" evidence="5"/>
<proteinExistence type="inferred from homology"/>
<dbReference type="GO" id="GO:0006284">
    <property type="term" value="P:base-excision repair"/>
    <property type="evidence" value="ECO:0007669"/>
    <property type="project" value="InterPro"/>
</dbReference>
<dbReference type="RefSeq" id="WP_133516234.1">
    <property type="nucleotide sequence ID" value="NZ_SNWX01000037.1"/>
</dbReference>
<dbReference type="AlphaFoldDB" id="A0A4R6LEQ9"/>
<comment type="caution">
    <text evidence="22">The sequence shown here is derived from an EMBL/GenBank/DDBJ whole genome shotgun (WGS) entry which is preliminary data.</text>
</comment>
<dbReference type="InterPro" id="IPR015886">
    <property type="entry name" value="H2TH_FPG"/>
</dbReference>
<evidence type="ECO:0000256" key="7">
    <source>
        <dbReference type="ARBA" id="ARBA00022723"/>
    </source>
</evidence>
<dbReference type="GO" id="GO:0008534">
    <property type="term" value="F:oxidized purine nucleobase lesion DNA N-glycosylase activity"/>
    <property type="evidence" value="ECO:0007669"/>
    <property type="project" value="UniProtKB-EC"/>
</dbReference>
<keyword evidence="14" id="KW-0456">Lyase</keyword>
<dbReference type="Pfam" id="PF06831">
    <property type="entry name" value="H2TH"/>
    <property type="match status" value="1"/>
</dbReference>
<dbReference type="InterPro" id="IPR015887">
    <property type="entry name" value="DNA_glyclase_Znf_dom_DNA_BS"/>
</dbReference>
<keyword evidence="8" id="KW-0227">DNA damage</keyword>
<evidence type="ECO:0000256" key="18">
    <source>
        <dbReference type="ARBA" id="ARBA00044632"/>
    </source>
</evidence>
<keyword evidence="10" id="KW-0378">Hydrolase</keyword>
<name>A0A4R6LEQ9_9FIRM</name>
<evidence type="ECO:0000256" key="10">
    <source>
        <dbReference type="ARBA" id="ARBA00022801"/>
    </source>
</evidence>
<evidence type="ECO:0000256" key="12">
    <source>
        <dbReference type="ARBA" id="ARBA00023125"/>
    </source>
</evidence>
<dbReference type="PANTHER" id="PTHR22993:SF9">
    <property type="entry name" value="FORMAMIDOPYRIMIDINE-DNA GLYCOSYLASE"/>
    <property type="match status" value="1"/>
</dbReference>
<evidence type="ECO:0000256" key="4">
    <source>
        <dbReference type="ARBA" id="ARBA00012024"/>
    </source>
</evidence>
<dbReference type="Gene3D" id="3.20.190.10">
    <property type="entry name" value="MutM-like, N-terminal"/>
    <property type="match status" value="1"/>
</dbReference>
<keyword evidence="13" id="KW-0234">DNA repair</keyword>
<organism evidence="22 23">
    <name type="scientific">Halanaerobium saccharolyticum</name>
    <dbReference type="NCBI Taxonomy" id="43595"/>
    <lineage>
        <taxon>Bacteria</taxon>
        <taxon>Bacillati</taxon>
        <taxon>Bacillota</taxon>
        <taxon>Clostridia</taxon>
        <taxon>Halanaerobiales</taxon>
        <taxon>Halanaerobiaceae</taxon>
        <taxon>Halanaerobium</taxon>
    </lineage>
</organism>
<keyword evidence="16" id="KW-0326">Glycosidase</keyword>
<comment type="similarity">
    <text evidence="3">Belongs to the FPG family.</text>
</comment>
<dbReference type="PANTHER" id="PTHR22993">
    <property type="entry name" value="FORMAMIDOPYRIMIDINE-DNA GLYCOSYLASE"/>
    <property type="match status" value="1"/>
</dbReference>
<dbReference type="SUPFAM" id="SSF81624">
    <property type="entry name" value="N-terminal domain of MutM-like DNA repair proteins"/>
    <property type="match status" value="1"/>
</dbReference>
<dbReference type="SMART" id="SM00898">
    <property type="entry name" value="Fapy_DNA_glyco"/>
    <property type="match status" value="1"/>
</dbReference>
<keyword evidence="12" id="KW-0238">DNA-binding</keyword>
<dbReference type="Pfam" id="PF01149">
    <property type="entry name" value="Fapy_DNA_glyco"/>
    <property type="match status" value="1"/>
</dbReference>
<evidence type="ECO:0000256" key="15">
    <source>
        <dbReference type="ARBA" id="ARBA00023268"/>
    </source>
</evidence>
<dbReference type="GO" id="GO:0140078">
    <property type="term" value="F:class I DNA-(apurinic or apyrimidinic site) endonuclease activity"/>
    <property type="evidence" value="ECO:0007669"/>
    <property type="project" value="UniProtKB-EC"/>
</dbReference>
<evidence type="ECO:0000256" key="17">
    <source>
        <dbReference type="ARBA" id="ARBA00030638"/>
    </source>
</evidence>
<evidence type="ECO:0000313" key="22">
    <source>
        <dbReference type="EMBL" id="TDO73400.1"/>
    </source>
</evidence>
<keyword evidence="11" id="KW-0862">Zinc</keyword>
<dbReference type="PROSITE" id="PS51068">
    <property type="entry name" value="FPG_CAT"/>
    <property type="match status" value="1"/>
</dbReference>
<evidence type="ECO:0000256" key="9">
    <source>
        <dbReference type="ARBA" id="ARBA00022771"/>
    </source>
</evidence>
<sequence>MPELPDVELFKKYLDSTSLHQTISRVDILNEDIIKCNPESLRDKLEKNSFQKSHRYGKYLFIKITNIDFHLVLHFGMTGFLKYYKNQEKKPDHIRVLFSFANNYKLAYDNQRLLGEVNLTHSINSYLKEKELGPDALEIDFSNFKEILKNRKAAIKAVIMDQNKIAGIGNIYADEILYQNSIHPEQQSNTLSRAKIKKLYQTMQDILKIAIKYNAEPDNFPDDWIIPHRKEGELCPRCGGNIKRIKVYGRGTYICPECQSID</sequence>
<dbReference type="GO" id="GO:0003684">
    <property type="term" value="F:damaged DNA binding"/>
    <property type="evidence" value="ECO:0007669"/>
    <property type="project" value="InterPro"/>
</dbReference>
<evidence type="ECO:0000259" key="20">
    <source>
        <dbReference type="PROSITE" id="PS51066"/>
    </source>
</evidence>
<dbReference type="InterPro" id="IPR010663">
    <property type="entry name" value="Znf_FPG/IleRS"/>
</dbReference>
<protein>
    <recommendedName>
        <fullName evidence="6">Formamidopyrimidine-DNA glycosylase</fullName>
        <ecNumber evidence="4">3.2.2.23</ecNumber>
        <ecNumber evidence="5">4.2.99.18</ecNumber>
    </recommendedName>
    <alternativeName>
        <fullName evidence="17">DNA-(apurinic or apyrimidinic site) lyase MutM</fullName>
    </alternativeName>
</protein>
<feature type="domain" description="FPG-type" evidence="20">
    <location>
        <begin position="226"/>
        <end position="260"/>
    </location>
</feature>
<comment type="cofactor">
    <cofactor evidence="2">
        <name>Zn(2+)</name>
        <dbReference type="ChEBI" id="CHEBI:29105"/>
    </cofactor>
</comment>
<evidence type="ECO:0000256" key="6">
    <source>
        <dbReference type="ARBA" id="ARBA00016240"/>
    </source>
</evidence>
<evidence type="ECO:0000256" key="3">
    <source>
        <dbReference type="ARBA" id="ARBA00009409"/>
    </source>
</evidence>
<feature type="domain" description="Formamidopyrimidine-DNA glycosylase catalytic" evidence="21">
    <location>
        <begin position="2"/>
        <end position="115"/>
    </location>
</feature>
<dbReference type="EC" id="3.2.2.23" evidence="4"/>
<evidence type="ECO:0000313" key="23">
    <source>
        <dbReference type="Proteomes" id="UP000295064"/>
    </source>
</evidence>
<dbReference type="Proteomes" id="UP000295064">
    <property type="component" value="Unassembled WGS sequence"/>
</dbReference>
<evidence type="ECO:0000256" key="19">
    <source>
        <dbReference type="PROSITE-ProRule" id="PRU00391"/>
    </source>
</evidence>
<evidence type="ECO:0000256" key="14">
    <source>
        <dbReference type="ARBA" id="ARBA00023239"/>
    </source>
</evidence>
<evidence type="ECO:0000259" key="21">
    <source>
        <dbReference type="PROSITE" id="PS51068"/>
    </source>
</evidence>
<keyword evidence="9 19" id="KW-0863">Zinc-finger</keyword>
<dbReference type="PROSITE" id="PS51066">
    <property type="entry name" value="ZF_FPG_2"/>
    <property type="match status" value="1"/>
</dbReference>
<dbReference type="OrthoDB" id="9800855at2"/>
<dbReference type="InterPro" id="IPR010979">
    <property type="entry name" value="Ribosomal_uS13-like_H2TH"/>
</dbReference>
<comment type="catalytic activity">
    <reaction evidence="1">
        <text>Hydrolysis of DNA containing ring-opened 7-methylguanine residues, releasing 2,6-diamino-4-hydroxy-5-(N-methyl)formamidopyrimidine.</text>
        <dbReference type="EC" id="3.2.2.23"/>
    </reaction>
</comment>
<reference evidence="22 23" key="1">
    <citation type="submission" date="2019-03" db="EMBL/GenBank/DDBJ databases">
        <title>Subsurface microbial communities from deep shales in Ohio and West Virginia, USA.</title>
        <authorList>
            <person name="Wrighton K."/>
        </authorList>
    </citation>
    <scope>NUCLEOTIDE SEQUENCE [LARGE SCALE GENOMIC DNA]</scope>
    <source>
        <strain evidence="22 23">MA284_T2</strain>
    </source>
</reference>
<comment type="catalytic activity">
    <reaction evidence="18">
        <text>2'-deoxyribonucleotide-(2'-deoxyribose 5'-phosphate)-2'-deoxyribonucleotide-DNA = a 3'-end 2'-deoxyribonucleotide-(2,3-dehydro-2,3-deoxyribose 5'-phosphate)-DNA + a 5'-end 5'-phospho-2'-deoxyribonucleoside-DNA + H(+)</text>
        <dbReference type="Rhea" id="RHEA:66592"/>
        <dbReference type="Rhea" id="RHEA-COMP:13180"/>
        <dbReference type="Rhea" id="RHEA-COMP:16897"/>
        <dbReference type="Rhea" id="RHEA-COMP:17067"/>
        <dbReference type="ChEBI" id="CHEBI:15378"/>
        <dbReference type="ChEBI" id="CHEBI:136412"/>
        <dbReference type="ChEBI" id="CHEBI:157695"/>
        <dbReference type="ChEBI" id="CHEBI:167181"/>
        <dbReference type="EC" id="4.2.99.18"/>
    </reaction>
</comment>
<dbReference type="SUPFAM" id="SSF57716">
    <property type="entry name" value="Glucocorticoid receptor-like (DNA-binding domain)"/>
    <property type="match status" value="1"/>
</dbReference>
<evidence type="ECO:0000256" key="11">
    <source>
        <dbReference type="ARBA" id="ARBA00022833"/>
    </source>
</evidence>
<evidence type="ECO:0000256" key="13">
    <source>
        <dbReference type="ARBA" id="ARBA00023204"/>
    </source>
</evidence>
<evidence type="ECO:0000256" key="8">
    <source>
        <dbReference type="ARBA" id="ARBA00022763"/>
    </source>
</evidence>
<dbReference type="SUPFAM" id="SSF46946">
    <property type="entry name" value="S13-like H2TH domain"/>
    <property type="match status" value="1"/>
</dbReference>
<dbReference type="InterPro" id="IPR012319">
    <property type="entry name" value="FPG_cat"/>
</dbReference>
<evidence type="ECO:0000256" key="2">
    <source>
        <dbReference type="ARBA" id="ARBA00001947"/>
    </source>
</evidence>
<keyword evidence="7" id="KW-0479">Metal-binding</keyword>
<accession>A0A4R6LEQ9</accession>